<dbReference type="RefSeq" id="WP_215890547.1">
    <property type="nucleotide sequence ID" value="NZ_JABBHS010000202.1"/>
</dbReference>
<organism evidence="2 3">
    <name type="scientific">Acidithiobacillus ferridurans</name>
    <dbReference type="NCBI Taxonomy" id="1232575"/>
    <lineage>
        <taxon>Bacteria</taxon>
        <taxon>Pseudomonadati</taxon>
        <taxon>Pseudomonadota</taxon>
        <taxon>Acidithiobacillia</taxon>
        <taxon>Acidithiobacillales</taxon>
        <taxon>Acidithiobacillaceae</taxon>
        <taxon>Acidithiobacillus</taxon>
    </lineage>
</organism>
<evidence type="ECO:0000313" key="2">
    <source>
        <dbReference type="EMBL" id="MBU2722956.1"/>
    </source>
</evidence>
<protein>
    <submittedName>
        <fullName evidence="2">Tetratricopeptide repeat protein</fullName>
    </submittedName>
</protein>
<dbReference type="Proteomes" id="UP000887300">
    <property type="component" value="Unassembled WGS sequence"/>
</dbReference>
<name>A0A8X8GB99_ACIFI</name>
<proteinExistence type="predicted"/>
<gene>
    <name evidence="2" type="ORF">HF568_06970</name>
</gene>
<dbReference type="SUPFAM" id="SSF48452">
    <property type="entry name" value="TPR-like"/>
    <property type="match status" value="1"/>
</dbReference>
<dbReference type="AlphaFoldDB" id="A0A8X8GB99"/>
<dbReference type="InterPro" id="IPR011990">
    <property type="entry name" value="TPR-like_helical_dom_sf"/>
</dbReference>
<dbReference type="Pfam" id="PF14559">
    <property type="entry name" value="TPR_19"/>
    <property type="match status" value="1"/>
</dbReference>
<sequence>EYHHPIQREALSPALDRTPEFAIPKRYTRAAKVLSGNRVPLTRPQHQVARSDAISDSIVWEDEKLRLAERLWQRGETAEALELLRQSLRRSPNNVSLTLLEARLLAAQQQPAQALSLLRDLQPAPTDNADYFGMLGTLAQQQGDLPLAENAYARALTLAPDSLRWKTGMGITLALAGNNAARPYLEEALASTQPTSPLAGYLRTLLDTLH</sequence>
<keyword evidence="1" id="KW-0802">TPR repeat</keyword>
<comment type="caution">
    <text evidence="2">The sequence shown here is derived from an EMBL/GenBank/DDBJ whole genome shotgun (WGS) entry which is preliminary data.</text>
</comment>
<evidence type="ECO:0000313" key="3">
    <source>
        <dbReference type="Proteomes" id="UP000887300"/>
    </source>
</evidence>
<dbReference type="Gene3D" id="1.25.40.10">
    <property type="entry name" value="Tetratricopeptide repeat domain"/>
    <property type="match status" value="1"/>
</dbReference>
<dbReference type="EMBL" id="JABBHS010000202">
    <property type="protein sequence ID" value="MBU2722956.1"/>
    <property type="molecule type" value="Genomic_DNA"/>
</dbReference>
<dbReference type="InterPro" id="IPR019734">
    <property type="entry name" value="TPR_rpt"/>
</dbReference>
<dbReference type="SMART" id="SM00028">
    <property type="entry name" value="TPR"/>
    <property type="match status" value="2"/>
</dbReference>
<feature type="repeat" description="TPR" evidence="1">
    <location>
        <begin position="129"/>
        <end position="162"/>
    </location>
</feature>
<dbReference type="PROSITE" id="PS50005">
    <property type="entry name" value="TPR"/>
    <property type="match status" value="1"/>
</dbReference>
<accession>A0A8X8GB99</accession>
<reference evidence="2" key="1">
    <citation type="journal article" date="2021" name="ISME J.">
        <title>Genomic evolution of the class Acidithiobacillia: deep-branching Proteobacteria living in extreme acidic conditions.</title>
        <authorList>
            <person name="Moya-Beltran A."/>
            <person name="Beard S."/>
            <person name="Rojas-Villalobos C."/>
            <person name="Issotta F."/>
            <person name="Gallardo Y."/>
            <person name="Ulloa R."/>
            <person name="Giaveno A."/>
            <person name="Degli Esposti M."/>
            <person name="Johnson D.B."/>
            <person name="Quatrini R."/>
        </authorList>
    </citation>
    <scope>NUCLEOTIDE SEQUENCE</scope>
    <source>
        <strain evidence="2">DSM 583</strain>
    </source>
</reference>
<evidence type="ECO:0000256" key="1">
    <source>
        <dbReference type="PROSITE-ProRule" id="PRU00339"/>
    </source>
</evidence>
<feature type="non-terminal residue" evidence="2">
    <location>
        <position position="1"/>
    </location>
</feature>